<organism evidence="18 19">
    <name type="scientific">Marichromatium gracile</name>
    <name type="common">Chromatium gracile</name>
    <dbReference type="NCBI Taxonomy" id="1048"/>
    <lineage>
        <taxon>Bacteria</taxon>
        <taxon>Pseudomonadati</taxon>
        <taxon>Pseudomonadota</taxon>
        <taxon>Gammaproteobacteria</taxon>
        <taxon>Chromatiales</taxon>
        <taxon>Chromatiaceae</taxon>
        <taxon>Marichromatium</taxon>
    </lineage>
</organism>
<accession>A0ABR5VHH9</accession>
<dbReference type="InterPro" id="IPR003828">
    <property type="entry name" value="QueH"/>
</dbReference>
<keyword evidence="14 17" id="KW-0676">Redox-active center</keyword>
<evidence type="ECO:0000313" key="18">
    <source>
        <dbReference type="EMBL" id="KXX65213.1"/>
    </source>
</evidence>
<evidence type="ECO:0000256" key="15">
    <source>
        <dbReference type="ARBA" id="ARBA00031446"/>
    </source>
</evidence>
<dbReference type="EC" id="1.17.99.6" evidence="4 17"/>
<dbReference type="Pfam" id="PF02677">
    <property type="entry name" value="QueH"/>
    <property type="match status" value="1"/>
</dbReference>
<feature type="binding site" evidence="17">
    <location>
        <position position="22"/>
    </location>
    <ligand>
        <name>[4Fe-4S] cluster</name>
        <dbReference type="ChEBI" id="CHEBI:49883"/>
    </ligand>
</feature>
<evidence type="ECO:0000313" key="19">
    <source>
        <dbReference type="Proteomes" id="UP000075766"/>
    </source>
</evidence>
<keyword evidence="6 17" id="KW-0004">4Fe-4S</keyword>
<evidence type="ECO:0000256" key="16">
    <source>
        <dbReference type="ARBA" id="ARBA00047415"/>
    </source>
</evidence>
<dbReference type="PANTHER" id="PTHR36701">
    <property type="entry name" value="EPOXYQUEUOSINE REDUCTASE QUEH"/>
    <property type="match status" value="1"/>
</dbReference>
<dbReference type="GO" id="GO:0016787">
    <property type="term" value="F:hydrolase activity"/>
    <property type="evidence" value="ECO:0007669"/>
    <property type="project" value="UniProtKB-KW"/>
</dbReference>
<sequence length="211" mass="23926">MPPRVPLTPPVATDQLLLHTCCAPCSTAIVECLLDNGITPVLYYFNPNIHPEREYRLRKAETITHAERLGLRFIDADYDPADWVARMRGLEQEPERGARCARCFDQRLRATAAEAAAQGLTLFATTLSTSRWKDLAQIDAAGAAAAAANPGVHYWARNWRKQGLTERRNQLVRELDFYQQTYCGCLYSLRDARARERRQQRTTATRADTDT</sequence>
<evidence type="ECO:0000256" key="7">
    <source>
        <dbReference type="ARBA" id="ARBA00022694"/>
    </source>
</evidence>
<feature type="disulfide bond" description="Redox-active" evidence="17">
    <location>
        <begin position="183"/>
        <end position="185"/>
    </location>
</feature>
<gene>
    <name evidence="17" type="primary">queH</name>
    <name evidence="18" type="ORF">AY586_10675</name>
</gene>
<keyword evidence="18" id="KW-0378">Hydrolase</keyword>
<evidence type="ECO:0000256" key="12">
    <source>
        <dbReference type="ARBA" id="ARBA00023014"/>
    </source>
</evidence>
<dbReference type="EMBL" id="LSYU01000037">
    <property type="protein sequence ID" value="KXX65213.1"/>
    <property type="molecule type" value="Genomic_DNA"/>
</dbReference>
<evidence type="ECO:0000256" key="17">
    <source>
        <dbReference type="HAMAP-Rule" id="MF_02089"/>
    </source>
</evidence>
<evidence type="ECO:0000256" key="13">
    <source>
        <dbReference type="ARBA" id="ARBA00023157"/>
    </source>
</evidence>
<keyword evidence="7 17" id="KW-0819">tRNA processing</keyword>
<comment type="pathway">
    <text evidence="2 17">tRNA modification; tRNA-queuosine biosynthesis.</text>
</comment>
<keyword evidence="13 17" id="KW-1015">Disulfide bond</keyword>
<evidence type="ECO:0000256" key="9">
    <source>
        <dbReference type="ARBA" id="ARBA00022785"/>
    </source>
</evidence>
<evidence type="ECO:0000256" key="1">
    <source>
        <dbReference type="ARBA" id="ARBA00002268"/>
    </source>
</evidence>
<feature type="binding site" evidence="17">
    <location>
        <position position="103"/>
    </location>
    <ligand>
        <name>[4Fe-4S] cluster</name>
        <dbReference type="ChEBI" id="CHEBI:49883"/>
    </ligand>
</feature>
<comment type="function">
    <text evidence="1 17">Catalyzes the conversion of epoxyqueuosine (oQ) to queuosine (Q), which is a hypermodified base found in the wobble positions of tRNA(Asp), tRNA(Asn), tRNA(His) and tRNA(Tyr).</text>
</comment>
<feature type="binding site" evidence="17">
    <location>
        <position position="100"/>
    </location>
    <ligand>
        <name>[4Fe-4S] cluster</name>
        <dbReference type="ChEBI" id="CHEBI:49883"/>
    </ligand>
</feature>
<evidence type="ECO:0000256" key="4">
    <source>
        <dbReference type="ARBA" id="ARBA00012622"/>
    </source>
</evidence>
<keyword evidence="8 17" id="KW-0479">Metal-binding</keyword>
<evidence type="ECO:0000256" key="2">
    <source>
        <dbReference type="ARBA" id="ARBA00004691"/>
    </source>
</evidence>
<evidence type="ECO:0000256" key="8">
    <source>
        <dbReference type="ARBA" id="ARBA00022723"/>
    </source>
</evidence>
<dbReference type="RefSeq" id="WP_062273689.1">
    <property type="nucleotide sequence ID" value="NZ_LSYU01000037.1"/>
</dbReference>
<keyword evidence="11 17" id="KW-0408">Iron</keyword>
<evidence type="ECO:0000256" key="10">
    <source>
        <dbReference type="ARBA" id="ARBA00023002"/>
    </source>
</evidence>
<comment type="similarity">
    <text evidence="3 17">Belongs to the QueH family.</text>
</comment>
<dbReference type="PANTHER" id="PTHR36701:SF1">
    <property type="entry name" value="EPOXYQUEUOSINE REDUCTASE QUEH"/>
    <property type="match status" value="1"/>
</dbReference>
<comment type="catalytic activity">
    <reaction evidence="16 17">
        <text>epoxyqueuosine(34) in tRNA + AH2 = queuosine(34) in tRNA + A + H2O</text>
        <dbReference type="Rhea" id="RHEA:32159"/>
        <dbReference type="Rhea" id="RHEA-COMP:18571"/>
        <dbReference type="Rhea" id="RHEA-COMP:18582"/>
        <dbReference type="ChEBI" id="CHEBI:13193"/>
        <dbReference type="ChEBI" id="CHEBI:15377"/>
        <dbReference type="ChEBI" id="CHEBI:17499"/>
        <dbReference type="ChEBI" id="CHEBI:194431"/>
        <dbReference type="ChEBI" id="CHEBI:194443"/>
        <dbReference type="EC" id="1.17.99.6"/>
    </reaction>
</comment>
<evidence type="ECO:0000256" key="14">
    <source>
        <dbReference type="ARBA" id="ARBA00023284"/>
    </source>
</evidence>
<name>A0ABR5VHH9_MARGR</name>
<evidence type="ECO:0000256" key="6">
    <source>
        <dbReference type="ARBA" id="ARBA00022485"/>
    </source>
</evidence>
<proteinExistence type="inferred from homology"/>
<comment type="caution">
    <text evidence="18">The sequence shown here is derived from an EMBL/GenBank/DDBJ whole genome shotgun (WGS) entry which is preliminary data.</text>
</comment>
<reference evidence="18 19" key="1">
    <citation type="submission" date="2016-02" db="EMBL/GenBank/DDBJ databases">
        <title>Genome sequence of Marichromatium gracile YL-28, a purple sulfur bacterium.</title>
        <authorList>
            <person name="Zhao C."/>
            <person name="Hong X."/>
            <person name="Chen S."/>
            <person name="Yang S."/>
        </authorList>
    </citation>
    <scope>NUCLEOTIDE SEQUENCE [LARGE SCALE GENOMIC DNA]</scope>
    <source>
        <strain evidence="18 19">YL28</strain>
    </source>
</reference>
<feature type="binding site" evidence="17">
    <location>
        <position position="21"/>
    </location>
    <ligand>
        <name>[4Fe-4S] cluster</name>
        <dbReference type="ChEBI" id="CHEBI:49883"/>
    </ligand>
</feature>
<keyword evidence="12 17" id="KW-0411">Iron-sulfur</keyword>
<dbReference type="Proteomes" id="UP000075766">
    <property type="component" value="Unassembled WGS sequence"/>
</dbReference>
<keyword evidence="19" id="KW-1185">Reference proteome</keyword>
<evidence type="ECO:0000256" key="5">
    <source>
        <dbReference type="ARBA" id="ARBA00016895"/>
    </source>
</evidence>
<protein>
    <recommendedName>
        <fullName evidence="5 17">Epoxyqueuosine reductase QueH</fullName>
        <ecNumber evidence="4 17">1.17.99.6</ecNumber>
    </recommendedName>
    <alternativeName>
        <fullName evidence="15 17">Queuosine biosynthesis protein QueH</fullName>
    </alternativeName>
</protein>
<keyword evidence="10 17" id="KW-0560">Oxidoreductase</keyword>
<dbReference type="HAMAP" id="MF_02089">
    <property type="entry name" value="QueH"/>
    <property type="match status" value="1"/>
</dbReference>
<evidence type="ECO:0000256" key="3">
    <source>
        <dbReference type="ARBA" id="ARBA00008207"/>
    </source>
</evidence>
<evidence type="ECO:0000256" key="11">
    <source>
        <dbReference type="ARBA" id="ARBA00023004"/>
    </source>
</evidence>
<keyword evidence="9 17" id="KW-0671">Queuosine biosynthesis</keyword>